<organism evidence="2 3">
    <name type="scientific">Candidatus Methanofastidiosum methylothiophilum</name>
    <dbReference type="NCBI Taxonomy" id="1705564"/>
    <lineage>
        <taxon>Archaea</taxon>
        <taxon>Methanobacteriati</taxon>
        <taxon>Methanobacteriota</taxon>
        <taxon>Stenosarchaea group</taxon>
        <taxon>Candidatus Methanofastidiosia</taxon>
        <taxon>Candidatus Methanofastidiosales</taxon>
        <taxon>Candidatus Methanofastidiosaceae</taxon>
        <taxon>Candidatus Methanofastidiosum</taxon>
    </lineage>
</organism>
<gene>
    <name evidence="2" type="ORF">AMQ22_01658</name>
</gene>
<dbReference type="Pfam" id="PF02579">
    <property type="entry name" value="Nitro_FeMo-Co"/>
    <property type="match status" value="1"/>
</dbReference>
<dbReference type="AlphaFoldDB" id="A0A150IWI7"/>
<dbReference type="PANTHER" id="PTHR42983">
    <property type="entry name" value="DINITROGENASE IRON-MOLYBDENUM COFACTOR PROTEIN-RELATED"/>
    <property type="match status" value="1"/>
</dbReference>
<dbReference type="Gene3D" id="3.30.420.130">
    <property type="entry name" value="Dinitrogenase iron-molybdenum cofactor biosynthesis domain"/>
    <property type="match status" value="1"/>
</dbReference>
<evidence type="ECO:0000313" key="3">
    <source>
        <dbReference type="Proteomes" id="UP000075398"/>
    </source>
</evidence>
<protein>
    <submittedName>
        <fullName evidence="2">Dinitrogenase iron-molybdenum cofactor</fullName>
    </submittedName>
</protein>
<feature type="domain" description="Dinitrogenase iron-molybdenum cofactor biosynthesis" evidence="1">
    <location>
        <begin position="13"/>
        <end position="102"/>
    </location>
</feature>
<dbReference type="EMBL" id="LNGC01000098">
    <property type="protein sequence ID" value="KYC49366.1"/>
    <property type="molecule type" value="Genomic_DNA"/>
</dbReference>
<proteinExistence type="predicted"/>
<name>A0A150IWI7_9EURY</name>
<dbReference type="Proteomes" id="UP000075398">
    <property type="component" value="Unassembled WGS sequence"/>
</dbReference>
<reference evidence="2 3" key="1">
    <citation type="journal article" date="2016" name="ISME J.">
        <title>Chasing the elusive Euryarchaeota class WSA2: genomes reveal a uniquely fastidious methyl-reducing methanogen.</title>
        <authorList>
            <person name="Nobu M.K."/>
            <person name="Narihiro T."/>
            <person name="Kuroda K."/>
            <person name="Mei R."/>
            <person name="Liu W.T."/>
        </authorList>
    </citation>
    <scope>NUCLEOTIDE SEQUENCE [LARGE SCALE GENOMIC DNA]</scope>
    <source>
        <strain evidence="2">U1lsi0528_Bin055</strain>
    </source>
</reference>
<evidence type="ECO:0000313" key="2">
    <source>
        <dbReference type="EMBL" id="KYC49366.1"/>
    </source>
</evidence>
<dbReference type="CDD" id="cd00851">
    <property type="entry name" value="MTH1175"/>
    <property type="match status" value="1"/>
</dbReference>
<evidence type="ECO:0000259" key="1">
    <source>
        <dbReference type="Pfam" id="PF02579"/>
    </source>
</evidence>
<accession>A0A150IWI7</accession>
<dbReference type="InterPro" id="IPR033913">
    <property type="entry name" value="MTH1175_dom"/>
</dbReference>
<comment type="caution">
    <text evidence="2">The sequence shown here is derived from an EMBL/GenBank/DDBJ whole genome shotgun (WGS) entry which is preliminary data.</text>
</comment>
<dbReference type="PANTHER" id="PTHR42983:SF1">
    <property type="entry name" value="IRON-MOLYBDENUM PROTEIN"/>
    <property type="match status" value="1"/>
</dbReference>
<dbReference type="InterPro" id="IPR036105">
    <property type="entry name" value="DiNase_FeMo-co_biosyn_sf"/>
</dbReference>
<dbReference type="InterPro" id="IPR003731">
    <property type="entry name" value="Di-Nase_FeMo-co_biosynth"/>
</dbReference>
<dbReference type="SUPFAM" id="SSF53146">
    <property type="entry name" value="Nitrogenase accessory factor-like"/>
    <property type="match status" value="1"/>
</dbReference>
<sequence length="122" mass="12999">MKIAISSTGTELTSQVDQRFGRCSYFLIVDVETNNFEVYPNSAASAPNGAGIEAAKNLVKKGVKAIISGNIGPNAFQILQAEGIEVVPEFKGTADEAVRFFKEGNYSKAAHHNVNAHSGLGR</sequence>